<evidence type="ECO:0000313" key="2">
    <source>
        <dbReference type="EMBL" id="OAY46928.1"/>
    </source>
</evidence>
<evidence type="ECO:0000256" key="1">
    <source>
        <dbReference type="SAM" id="Phobius"/>
    </source>
</evidence>
<feature type="transmembrane region" description="Helical" evidence="1">
    <location>
        <begin position="21"/>
        <end position="40"/>
    </location>
</feature>
<sequence length="41" mass="4840">MTLFRYQTIVTLKSEQEDWSLTCSSLFHLLMALLFFISLVL</sequence>
<accession>A0A2C9VP14</accession>
<organism evidence="2">
    <name type="scientific">Manihot esculenta</name>
    <name type="common">Cassava</name>
    <name type="synonym">Jatropha manihot</name>
    <dbReference type="NCBI Taxonomy" id="3983"/>
    <lineage>
        <taxon>Eukaryota</taxon>
        <taxon>Viridiplantae</taxon>
        <taxon>Streptophyta</taxon>
        <taxon>Embryophyta</taxon>
        <taxon>Tracheophyta</taxon>
        <taxon>Spermatophyta</taxon>
        <taxon>Magnoliopsida</taxon>
        <taxon>eudicotyledons</taxon>
        <taxon>Gunneridae</taxon>
        <taxon>Pentapetalae</taxon>
        <taxon>rosids</taxon>
        <taxon>fabids</taxon>
        <taxon>Malpighiales</taxon>
        <taxon>Euphorbiaceae</taxon>
        <taxon>Crotonoideae</taxon>
        <taxon>Manihoteae</taxon>
        <taxon>Manihot</taxon>
    </lineage>
</organism>
<dbReference type="AlphaFoldDB" id="A0A2C9VP14"/>
<reference evidence="2" key="1">
    <citation type="submission" date="2016-02" db="EMBL/GenBank/DDBJ databases">
        <title>WGS assembly of Manihot esculenta.</title>
        <authorList>
            <person name="Bredeson J.V."/>
            <person name="Prochnik S.E."/>
            <person name="Lyons J.B."/>
            <person name="Schmutz J."/>
            <person name="Grimwood J."/>
            <person name="Vrebalov J."/>
            <person name="Bart R.S."/>
            <person name="Amuge T."/>
            <person name="Ferguson M.E."/>
            <person name="Green R."/>
            <person name="Putnam N."/>
            <person name="Stites J."/>
            <person name="Rounsley S."/>
            <person name="Rokhsar D.S."/>
        </authorList>
    </citation>
    <scope>NUCLEOTIDE SEQUENCE [LARGE SCALE GENOMIC DNA]</scope>
    <source>
        <tissue evidence="2">Leaf</tissue>
    </source>
</reference>
<protein>
    <submittedName>
        <fullName evidence="2">Uncharacterized protein</fullName>
    </submittedName>
</protein>
<keyword evidence="1" id="KW-0472">Membrane</keyword>
<keyword evidence="1" id="KW-1133">Transmembrane helix</keyword>
<gene>
    <name evidence="2" type="ORF">MANES_06G039100</name>
</gene>
<dbReference type="EMBL" id="CM004392">
    <property type="protein sequence ID" value="OAY46928.1"/>
    <property type="molecule type" value="Genomic_DNA"/>
</dbReference>
<keyword evidence="1" id="KW-0812">Transmembrane</keyword>
<proteinExistence type="predicted"/>
<name>A0A2C9VP14_MANES</name>